<dbReference type="GeneID" id="94428325"/>
<keyword evidence="3" id="KW-1185">Reference proteome</keyword>
<sequence length="129" mass="14458">MESLGDPAVCEHFVDSKEKACASHNHKQRTHKRSCRREHVGTGHTGPDFPHGKCCCRDKSRNYCHEVIRTKADGTSLLGFPGASSPFSDSALCPSQYRCRAARQSRSPALPWWRAGLVPWLMKESCDQM</sequence>
<dbReference type="Proteomes" id="UP000221165">
    <property type="component" value="Unassembled WGS sequence"/>
</dbReference>
<dbReference type="VEuPathDB" id="ToxoDB:CSUI_004933"/>
<evidence type="ECO:0000313" key="2">
    <source>
        <dbReference type="EMBL" id="PHJ21234.1"/>
    </source>
</evidence>
<proteinExistence type="predicted"/>
<protein>
    <submittedName>
        <fullName evidence="2">Uncharacterized protein</fullName>
    </submittedName>
</protein>
<gene>
    <name evidence="2" type="ORF">CSUI_004933</name>
</gene>
<dbReference type="EMBL" id="MIGC01002360">
    <property type="protein sequence ID" value="PHJ21234.1"/>
    <property type="molecule type" value="Genomic_DNA"/>
</dbReference>
<feature type="region of interest" description="Disordered" evidence="1">
    <location>
        <begin position="30"/>
        <end position="50"/>
    </location>
</feature>
<dbReference type="RefSeq" id="XP_067922918.1">
    <property type="nucleotide sequence ID" value="XM_068065114.1"/>
</dbReference>
<comment type="caution">
    <text evidence="2">The sequence shown here is derived from an EMBL/GenBank/DDBJ whole genome shotgun (WGS) entry which is preliminary data.</text>
</comment>
<organism evidence="2 3">
    <name type="scientific">Cystoisospora suis</name>
    <dbReference type="NCBI Taxonomy" id="483139"/>
    <lineage>
        <taxon>Eukaryota</taxon>
        <taxon>Sar</taxon>
        <taxon>Alveolata</taxon>
        <taxon>Apicomplexa</taxon>
        <taxon>Conoidasida</taxon>
        <taxon>Coccidia</taxon>
        <taxon>Eucoccidiorida</taxon>
        <taxon>Eimeriorina</taxon>
        <taxon>Sarcocystidae</taxon>
        <taxon>Cystoisospora</taxon>
    </lineage>
</organism>
<dbReference type="AlphaFoldDB" id="A0A2C6KZF3"/>
<evidence type="ECO:0000256" key="1">
    <source>
        <dbReference type="SAM" id="MobiDB-lite"/>
    </source>
</evidence>
<accession>A0A2C6KZF3</accession>
<reference evidence="2 3" key="1">
    <citation type="journal article" date="2017" name="Int. J. Parasitol.">
        <title>The genome of the protozoan parasite Cystoisospora suis and a reverse vaccinology approach to identify vaccine candidates.</title>
        <authorList>
            <person name="Palmieri N."/>
            <person name="Shrestha A."/>
            <person name="Ruttkowski B."/>
            <person name="Beck T."/>
            <person name="Vogl C."/>
            <person name="Tomley F."/>
            <person name="Blake D.P."/>
            <person name="Joachim A."/>
        </authorList>
    </citation>
    <scope>NUCLEOTIDE SEQUENCE [LARGE SCALE GENOMIC DNA]</scope>
    <source>
        <strain evidence="2 3">Wien I</strain>
    </source>
</reference>
<name>A0A2C6KZF3_9APIC</name>
<evidence type="ECO:0000313" key="3">
    <source>
        <dbReference type="Proteomes" id="UP000221165"/>
    </source>
</evidence>